<keyword evidence="1" id="KW-0175">Coiled coil</keyword>
<evidence type="ECO:0000313" key="3">
    <source>
        <dbReference type="Proteomes" id="UP000023152"/>
    </source>
</evidence>
<feature type="coiled-coil region" evidence="1">
    <location>
        <begin position="144"/>
        <end position="175"/>
    </location>
</feature>
<gene>
    <name evidence="2" type="ORF">RFI_21987</name>
</gene>
<dbReference type="EMBL" id="ASPP01019185">
    <property type="protein sequence ID" value="ETO15377.1"/>
    <property type="molecule type" value="Genomic_DNA"/>
</dbReference>
<organism evidence="2 3">
    <name type="scientific">Reticulomyxa filosa</name>
    <dbReference type="NCBI Taxonomy" id="46433"/>
    <lineage>
        <taxon>Eukaryota</taxon>
        <taxon>Sar</taxon>
        <taxon>Rhizaria</taxon>
        <taxon>Retaria</taxon>
        <taxon>Foraminifera</taxon>
        <taxon>Monothalamids</taxon>
        <taxon>Reticulomyxidae</taxon>
        <taxon>Reticulomyxa</taxon>
    </lineage>
</organism>
<sequence length="248" mass="28637">FLVTFCHVHPWRLKCRLEVNALNTACASLVWGHITQIGNGNAAKTTQDNDAEETEQLQALLGEQTVILKEQIKKYDDLQNILQSVLTDYSQKINISNAQIKDLNEQMLQQTSDHQKQVQDLKMMYEKELINLKLKCIVCDKSKDEAYKQEIHELVQTLSEVRNNFRIQIEDLAKQMQTNQKSHEIEALQLSGTIQELTTDLQEARTSIGRLMRINNALTQRMKSAGIMIEKAIRRKKHQDYQDTLDSL</sequence>
<name>X6MPQ1_RETFI</name>
<comment type="caution">
    <text evidence="2">The sequence shown here is derived from an EMBL/GenBank/DDBJ whole genome shotgun (WGS) entry which is preliminary data.</text>
</comment>
<dbReference type="Proteomes" id="UP000023152">
    <property type="component" value="Unassembled WGS sequence"/>
</dbReference>
<evidence type="ECO:0000313" key="2">
    <source>
        <dbReference type="EMBL" id="ETO15377.1"/>
    </source>
</evidence>
<reference evidence="2 3" key="1">
    <citation type="journal article" date="2013" name="Curr. Biol.">
        <title>The Genome of the Foraminiferan Reticulomyxa filosa.</title>
        <authorList>
            <person name="Glockner G."/>
            <person name="Hulsmann N."/>
            <person name="Schleicher M."/>
            <person name="Noegel A.A."/>
            <person name="Eichinger L."/>
            <person name="Gallinger C."/>
            <person name="Pawlowski J."/>
            <person name="Sierra R."/>
            <person name="Euteneuer U."/>
            <person name="Pillet L."/>
            <person name="Moustafa A."/>
            <person name="Platzer M."/>
            <person name="Groth M."/>
            <person name="Szafranski K."/>
            <person name="Schliwa M."/>
        </authorList>
    </citation>
    <scope>NUCLEOTIDE SEQUENCE [LARGE SCALE GENOMIC DNA]</scope>
</reference>
<dbReference type="AlphaFoldDB" id="X6MPQ1"/>
<feature type="non-terminal residue" evidence="2">
    <location>
        <position position="248"/>
    </location>
</feature>
<protein>
    <submittedName>
        <fullName evidence="2">Chromosome assembly protein</fullName>
    </submittedName>
</protein>
<evidence type="ECO:0000256" key="1">
    <source>
        <dbReference type="SAM" id="Coils"/>
    </source>
</evidence>
<keyword evidence="3" id="KW-1185">Reference proteome</keyword>
<proteinExistence type="predicted"/>
<accession>X6MPQ1</accession>
<feature type="non-terminal residue" evidence="2">
    <location>
        <position position="1"/>
    </location>
</feature>